<evidence type="ECO:0000256" key="1">
    <source>
        <dbReference type="SAM" id="SignalP"/>
    </source>
</evidence>
<dbReference type="Proteomes" id="UP000597762">
    <property type="component" value="Unassembled WGS sequence"/>
</dbReference>
<evidence type="ECO:0000313" key="2">
    <source>
        <dbReference type="EMBL" id="CAE1320155.1"/>
    </source>
</evidence>
<feature type="chain" id="PRO_5032802372" evidence="1">
    <location>
        <begin position="30"/>
        <end position="297"/>
    </location>
</feature>
<sequence length="297" mass="34739">MAFSSLFAVFVLTATLLLLCHYCIKPNFGEKWKQNSGATQKFQLATSVSNQEIYSLASHPNESIIYVESDSCIYSDRGVAQRFKQISNNATVKRQSPCNETCRGQKRSFQAAKPLGQWLAHNPPFFLKYYSITKLAQIPPFFLKYYPITKLAHNPPFFLKYYSITKLAQIPPFFLKYYPITKLAQIPPFFLKYYPITKLAHNPPFFLKYYSVTKLAQIPPFFLKYYPITKLAHNPPFFLKYYSVTKLAHNPPFFLKYYSSFFTFYNFNVIVWDKNLVAFGDFCFWLEKVFTCITLLS</sequence>
<feature type="signal peptide" evidence="1">
    <location>
        <begin position="1"/>
        <end position="29"/>
    </location>
</feature>
<gene>
    <name evidence="2" type="ORF">SPHA_70426</name>
</gene>
<comment type="caution">
    <text evidence="2">The sequence shown here is derived from an EMBL/GenBank/DDBJ whole genome shotgun (WGS) entry which is preliminary data.</text>
</comment>
<dbReference type="EMBL" id="CAHIKZ030005157">
    <property type="protein sequence ID" value="CAE1320155.1"/>
    <property type="molecule type" value="Genomic_DNA"/>
</dbReference>
<protein>
    <submittedName>
        <fullName evidence="2">Uncharacterized protein</fullName>
    </submittedName>
</protein>
<proteinExistence type="predicted"/>
<accession>A0A812E8K9</accession>
<organism evidence="2 3">
    <name type="scientific">Acanthosepion pharaonis</name>
    <name type="common">Pharaoh cuttlefish</name>
    <name type="synonym">Sepia pharaonis</name>
    <dbReference type="NCBI Taxonomy" id="158019"/>
    <lineage>
        <taxon>Eukaryota</taxon>
        <taxon>Metazoa</taxon>
        <taxon>Spiralia</taxon>
        <taxon>Lophotrochozoa</taxon>
        <taxon>Mollusca</taxon>
        <taxon>Cephalopoda</taxon>
        <taxon>Coleoidea</taxon>
        <taxon>Decapodiformes</taxon>
        <taxon>Sepiida</taxon>
        <taxon>Sepiina</taxon>
        <taxon>Sepiidae</taxon>
        <taxon>Acanthosepion</taxon>
    </lineage>
</organism>
<keyword evidence="1" id="KW-0732">Signal</keyword>
<reference evidence="2" key="1">
    <citation type="submission" date="2021-01" db="EMBL/GenBank/DDBJ databases">
        <authorList>
            <person name="Li R."/>
            <person name="Bekaert M."/>
        </authorList>
    </citation>
    <scope>NUCLEOTIDE SEQUENCE</scope>
    <source>
        <strain evidence="2">Farmed</strain>
    </source>
</reference>
<keyword evidence="3" id="KW-1185">Reference proteome</keyword>
<name>A0A812E8K9_ACAPH</name>
<evidence type="ECO:0000313" key="3">
    <source>
        <dbReference type="Proteomes" id="UP000597762"/>
    </source>
</evidence>
<dbReference type="AlphaFoldDB" id="A0A812E8K9"/>